<evidence type="ECO:0000313" key="2">
    <source>
        <dbReference type="Proteomes" id="UP000692954"/>
    </source>
</evidence>
<dbReference type="OrthoDB" id="320641at2759"/>
<name>A0A8S1RNK2_9CILI</name>
<reference evidence="1" key="1">
    <citation type="submission" date="2021-01" db="EMBL/GenBank/DDBJ databases">
        <authorList>
            <consortium name="Genoscope - CEA"/>
            <person name="William W."/>
        </authorList>
    </citation>
    <scope>NUCLEOTIDE SEQUENCE</scope>
</reference>
<dbReference type="Proteomes" id="UP000692954">
    <property type="component" value="Unassembled WGS sequence"/>
</dbReference>
<dbReference type="AlphaFoldDB" id="A0A8S1RNK2"/>
<dbReference type="EMBL" id="CAJJDN010000191">
    <property type="protein sequence ID" value="CAD8128549.1"/>
    <property type="molecule type" value="Genomic_DNA"/>
</dbReference>
<proteinExistence type="predicted"/>
<organism evidence="1 2">
    <name type="scientific">Paramecium sonneborni</name>
    <dbReference type="NCBI Taxonomy" id="65129"/>
    <lineage>
        <taxon>Eukaryota</taxon>
        <taxon>Sar</taxon>
        <taxon>Alveolata</taxon>
        <taxon>Ciliophora</taxon>
        <taxon>Intramacronucleata</taxon>
        <taxon>Oligohymenophorea</taxon>
        <taxon>Peniculida</taxon>
        <taxon>Parameciidae</taxon>
        <taxon>Paramecium</taxon>
    </lineage>
</organism>
<gene>
    <name evidence="1" type="ORF">PSON_ATCC_30995.1.T1910008</name>
</gene>
<accession>A0A8S1RNK2</accession>
<sequence>MSLCLFHFKTNNRKCEDRMYIYRDTNMFQLSGGGFYNNLGQKSGCWRTLSKNFWDLSQVIYQGQYENGQKIGKLDINWKIPQGINVFEQIGGGSFNEKNMKNGIWVEVCDGFLEQQINYSQFFLVTTNLYLVVNI</sequence>
<evidence type="ECO:0000313" key="1">
    <source>
        <dbReference type="EMBL" id="CAD8128549.1"/>
    </source>
</evidence>
<dbReference type="PANTHER" id="PTHR33706">
    <property type="entry name" value="MORN VARIANT REPEAT PROTEIN"/>
    <property type="match status" value="1"/>
</dbReference>
<comment type="caution">
    <text evidence="1">The sequence shown here is derived from an EMBL/GenBank/DDBJ whole genome shotgun (WGS) entry which is preliminary data.</text>
</comment>
<protein>
    <submittedName>
        <fullName evidence="1">Uncharacterized protein</fullName>
    </submittedName>
</protein>
<dbReference type="PANTHER" id="PTHR33706:SF1">
    <property type="entry name" value="TPR REPEAT PROTEIN"/>
    <property type="match status" value="1"/>
</dbReference>
<keyword evidence="2" id="KW-1185">Reference proteome</keyword>